<sequence>MEGSDGDETRDTEELGPPAKRPKLRHQEPEEQPANGSAGLESHPPNELNSKHSSRSPAPSPSPSPSTSSSPAPSRSASPMPAWAIPAQPNSFIDILRRTTRTPIFVHPLHWTPTHLRLLNCQFYDDSDSDTEDDADNQSEKESASDFEALPVQRPFTRAQQTAHRQIRHVSRLEPGIDRRHAAHHVGRIMRSFGLRGRDITKDGQQSRSLDFQFGVIGTFPLPVIGTYYKSAPDNQYRFPVLAYMDRGEVDRFLKEHYMLSTKPGRKMSRQVDAVRALRLKKLLKLRGTRDPMIVAMLIALAEAQVLKWTTNHGEGKNRHAVLRFCLGVETDAAVLEEMRADLPEPPTVWPGYVLLSTGVPERNSMHLFTADIPSAYIALFYNLWRYTDPPPLVVRVGELPLRPEKEFLQKLREGLRIEPE</sequence>
<keyword evidence="3" id="KW-1185">Reference proteome</keyword>
<dbReference type="EMBL" id="JAUEPO010000006">
    <property type="protein sequence ID" value="KAK3319656.1"/>
    <property type="molecule type" value="Genomic_DNA"/>
</dbReference>
<dbReference type="AlphaFoldDB" id="A0AAE0I8I0"/>
<organism evidence="2 3">
    <name type="scientific">Cercophora scortea</name>
    <dbReference type="NCBI Taxonomy" id="314031"/>
    <lineage>
        <taxon>Eukaryota</taxon>
        <taxon>Fungi</taxon>
        <taxon>Dikarya</taxon>
        <taxon>Ascomycota</taxon>
        <taxon>Pezizomycotina</taxon>
        <taxon>Sordariomycetes</taxon>
        <taxon>Sordariomycetidae</taxon>
        <taxon>Sordariales</taxon>
        <taxon>Lasiosphaeriaceae</taxon>
        <taxon>Cercophora</taxon>
    </lineage>
</organism>
<comment type="caution">
    <text evidence="2">The sequence shown here is derived from an EMBL/GenBank/DDBJ whole genome shotgun (WGS) entry which is preliminary data.</text>
</comment>
<feature type="compositionally biased region" description="Acidic residues" evidence="1">
    <location>
        <begin position="127"/>
        <end position="137"/>
    </location>
</feature>
<name>A0AAE0I8I0_9PEZI</name>
<gene>
    <name evidence="2" type="ORF">B0T19DRAFT_432827</name>
</gene>
<dbReference type="Proteomes" id="UP001286456">
    <property type="component" value="Unassembled WGS sequence"/>
</dbReference>
<feature type="region of interest" description="Disordered" evidence="1">
    <location>
        <begin position="1"/>
        <end position="83"/>
    </location>
</feature>
<feature type="region of interest" description="Disordered" evidence="1">
    <location>
        <begin position="127"/>
        <end position="150"/>
    </location>
</feature>
<reference evidence="2" key="2">
    <citation type="submission" date="2023-06" db="EMBL/GenBank/DDBJ databases">
        <authorList>
            <consortium name="Lawrence Berkeley National Laboratory"/>
            <person name="Haridas S."/>
            <person name="Hensen N."/>
            <person name="Bonometti L."/>
            <person name="Westerberg I."/>
            <person name="Brannstrom I.O."/>
            <person name="Guillou S."/>
            <person name="Cros-Aarteil S."/>
            <person name="Calhoun S."/>
            <person name="Kuo A."/>
            <person name="Mondo S."/>
            <person name="Pangilinan J."/>
            <person name="Riley R."/>
            <person name="Labutti K."/>
            <person name="Andreopoulos B."/>
            <person name="Lipzen A."/>
            <person name="Chen C."/>
            <person name="Yanf M."/>
            <person name="Daum C."/>
            <person name="Ng V."/>
            <person name="Clum A."/>
            <person name="Steindorff A."/>
            <person name="Ohm R."/>
            <person name="Martin F."/>
            <person name="Silar P."/>
            <person name="Natvig D."/>
            <person name="Lalanne C."/>
            <person name="Gautier V."/>
            <person name="Ament-Velasquez S.L."/>
            <person name="Kruys A."/>
            <person name="Hutchinson M.I."/>
            <person name="Powell A.J."/>
            <person name="Barry K."/>
            <person name="Miller A.N."/>
            <person name="Grigoriev I.V."/>
            <person name="Debuchy R."/>
            <person name="Gladieux P."/>
            <person name="Thoren M.H."/>
            <person name="Johannesson H."/>
        </authorList>
    </citation>
    <scope>NUCLEOTIDE SEQUENCE</scope>
    <source>
        <strain evidence="2">SMH4131-1</strain>
    </source>
</reference>
<protein>
    <submittedName>
        <fullName evidence="2">Uncharacterized protein</fullName>
    </submittedName>
</protein>
<accession>A0AAE0I8I0</accession>
<evidence type="ECO:0000313" key="3">
    <source>
        <dbReference type="Proteomes" id="UP001286456"/>
    </source>
</evidence>
<feature type="compositionally biased region" description="Low complexity" evidence="1">
    <location>
        <begin position="65"/>
        <end position="82"/>
    </location>
</feature>
<proteinExistence type="predicted"/>
<evidence type="ECO:0000313" key="2">
    <source>
        <dbReference type="EMBL" id="KAK3319656.1"/>
    </source>
</evidence>
<reference evidence="2" key="1">
    <citation type="journal article" date="2023" name="Mol. Phylogenet. Evol.">
        <title>Genome-scale phylogeny and comparative genomics of the fungal order Sordariales.</title>
        <authorList>
            <person name="Hensen N."/>
            <person name="Bonometti L."/>
            <person name="Westerberg I."/>
            <person name="Brannstrom I.O."/>
            <person name="Guillou S."/>
            <person name="Cros-Aarteil S."/>
            <person name="Calhoun S."/>
            <person name="Haridas S."/>
            <person name="Kuo A."/>
            <person name="Mondo S."/>
            <person name="Pangilinan J."/>
            <person name="Riley R."/>
            <person name="LaButti K."/>
            <person name="Andreopoulos B."/>
            <person name="Lipzen A."/>
            <person name="Chen C."/>
            <person name="Yan M."/>
            <person name="Daum C."/>
            <person name="Ng V."/>
            <person name="Clum A."/>
            <person name="Steindorff A."/>
            <person name="Ohm R.A."/>
            <person name="Martin F."/>
            <person name="Silar P."/>
            <person name="Natvig D.O."/>
            <person name="Lalanne C."/>
            <person name="Gautier V."/>
            <person name="Ament-Velasquez S.L."/>
            <person name="Kruys A."/>
            <person name="Hutchinson M.I."/>
            <person name="Powell A.J."/>
            <person name="Barry K."/>
            <person name="Miller A.N."/>
            <person name="Grigoriev I.V."/>
            <person name="Debuchy R."/>
            <person name="Gladieux P."/>
            <person name="Hiltunen Thoren M."/>
            <person name="Johannesson H."/>
        </authorList>
    </citation>
    <scope>NUCLEOTIDE SEQUENCE</scope>
    <source>
        <strain evidence="2">SMH4131-1</strain>
    </source>
</reference>
<evidence type="ECO:0000256" key="1">
    <source>
        <dbReference type="SAM" id="MobiDB-lite"/>
    </source>
</evidence>